<evidence type="ECO:0000256" key="6">
    <source>
        <dbReference type="ARBA" id="ARBA00023002"/>
    </source>
</evidence>
<gene>
    <name evidence="10" type="ORF">METZ01_LOCUS314209</name>
</gene>
<name>A0A382NM32_9ZZZZ</name>
<dbReference type="PANTHER" id="PTHR42917:SF2">
    <property type="entry name" value="2,4-DIENOYL-COA REDUCTASE [(2E)-ENOYL-COA-PRODUCING]"/>
    <property type="match status" value="1"/>
</dbReference>
<evidence type="ECO:0000256" key="2">
    <source>
        <dbReference type="ARBA" id="ARBA00001966"/>
    </source>
</evidence>
<evidence type="ECO:0000256" key="7">
    <source>
        <dbReference type="ARBA" id="ARBA00023004"/>
    </source>
</evidence>
<dbReference type="InterPro" id="IPR013785">
    <property type="entry name" value="Aldolase_TIM"/>
</dbReference>
<feature type="non-terminal residue" evidence="10">
    <location>
        <position position="1"/>
    </location>
</feature>
<sequence length="366" mass="41981">PLKIGPVTTKNRFYQVPHCTGMGWQRPNMLAEMRSMKAEGGWGVVNTEYCSIHPSSDDLPHSYASLWDQSDVRAHRMMTDKLHKNGALAGVELWYSGANASSLYTREAPLDVNSRPNWKGLPYQSRKMDKQDFRDLRQWFRDAALRAKEANFDIIYAYANHHYLLNNFQRSDTNDRDDEYGGSVQNRSRLLREIIEVLKDAVGETMAVAVRFSPDDDKMKNNKPVVEETREFFMQVAELPDMWDITPASWDIELGTSRFVNEGDNEPYINYVKQITSKPVVTVGRFTSTDTMVNQIKRGIVDMIGAARPSIADPFLPKKIEEGRYEDIRECIGCNICYTGDQLGVPIRCTQNPTIGEEWRRGWHPE</sequence>
<dbReference type="GO" id="GO:0010181">
    <property type="term" value="F:FMN binding"/>
    <property type="evidence" value="ECO:0007669"/>
    <property type="project" value="InterPro"/>
</dbReference>
<reference evidence="10" key="1">
    <citation type="submission" date="2018-05" db="EMBL/GenBank/DDBJ databases">
        <authorList>
            <person name="Lanie J.A."/>
            <person name="Ng W.-L."/>
            <person name="Kazmierczak K.M."/>
            <person name="Andrzejewski T.M."/>
            <person name="Davidsen T.M."/>
            <person name="Wayne K.J."/>
            <person name="Tettelin H."/>
            <person name="Glass J.I."/>
            <person name="Rusch D."/>
            <person name="Podicherti R."/>
            <person name="Tsui H.-C.T."/>
            <person name="Winkler M.E."/>
        </authorList>
    </citation>
    <scope>NUCLEOTIDE SEQUENCE</scope>
</reference>
<keyword evidence="3" id="KW-0285">Flavoprotein</keyword>
<evidence type="ECO:0000256" key="3">
    <source>
        <dbReference type="ARBA" id="ARBA00022630"/>
    </source>
</evidence>
<keyword evidence="6" id="KW-0560">Oxidoreductase</keyword>
<dbReference type="Pfam" id="PF00724">
    <property type="entry name" value="Oxidored_FMN"/>
    <property type="match status" value="1"/>
</dbReference>
<dbReference type="AlphaFoldDB" id="A0A382NM32"/>
<protein>
    <recommendedName>
        <fullName evidence="9">NADH:flavin oxidoreductase/NADH oxidase N-terminal domain-containing protein</fullName>
    </recommendedName>
</protein>
<dbReference type="GO" id="GO:0016491">
    <property type="term" value="F:oxidoreductase activity"/>
    <property type="evidence" value="ECO:0007669"/>
    <property type="project" value="UniProtKB-KW"/>
</dbReference>
<evidence type="ECO:0000313" key="10">
    <source>
        <dbReference type="EMBL" id="SVC61355.1"/>
    </source>
</evidence>
<comment type="cofactor">
    <cofactor evidence="2">
        <name>[4Fe-4S] cluster</name>
        <dbReference type="ChEBI" id="CHEBI:49883"/>
    </cofactor>
</comment>
<feature type="domain" description="NADH:flavin oxidoreductase/NADH oxidase N-terminal" evidence="9">
    <location>
        <begin position="1"/>
        <end position="326"/>
    </location>
</feature>
<dbReference type="InterPro" id="IPR051793">
    <property type="entry name" value="NADH:flavin_oxidoreductase"/>
</dbReference>
<keyword evidence="5" id="KW-0479">Metal-binding</keyword>
<evidence type="ECO:0000256" key="1">
    <source>
        <dbReference type="ARBA" id="ARBA00001917"/>
    </source>
</evidence>
<evidence type="ECO:0000256" key="8">
    <source>
        <dbReference type="ARBA" id="ARBA00023014"/>
    </source>
</evidence>
<keyword evidence="4" id="KW-0288">FMN</keyword>
<keyword evidence="8" id="KW-0411">Iron-sulfur</keyword>
<organism evidence="10">
    <name type="scientific">marine metagenome</name>
    <dbReference type="NCBI Taxonomy" id="408172"/>
    <lineage>
        <taxon>unclassified sequences</taxon>
        <taxon>metagenomes</taxon>
        <taxon>ecological metagenomes</taxon>
    </lineage>
</organism>
<dbReference type="InterPro" id="IPR001155">
    <property type="entry name" value="OxRdtase_FMN_N"/>
</dbReference>
<keyword evidence="7" id="KW-0408">Iron</keyword>
<comment type="cofactor">
    <cofactor evidence="1">
        <name>FMN</name>
        <dbReference type="ChEBI" id="CHEBI:58210"/>
    </cofactor>
</comment>
<feature type="non-terminal residue" evidence="10">
    <location>
        <position position="366"/>
    </location>
</feature>
<evidence type="ECO:0000256" key="5">
    <source>
        <dbReference type="ARBA" id="ARBA00022723"/>
    </source>
</evidence>
<proteinExistence type="predicted"/>
<dbReference type="PANTHER" id="PTHR42917">
    <property type="entry name" value="2,4-DIENOYL-COA REDUCTASE"/>
    <property type="match status" value="1"/>
</dbReference>
<evidence type="ECO:0000256" key="4">
    <source>
        <dbReference type="ARBA" id="ARBA00022643"/>
    </source>
</evidence>
<dbReference type="SUPFAM" id="SSF51395">
    <property type="entry name" value="FMN-linked oxidoreductases"/>
    <property type="match status" value="1"/>
</dbReference>
<accession>A0A382NM32</accession>
<dbReference type="Gene3D" id="3.20.20.70">
    <property type="entry name" value="Aldolase class I"/>
    <property type="match status" value="1"/>
</dbReference>
<evidence type="ECO:0000259" key="9">
    <source>
        <dbReference type="Pfam" id="PF00724"/>
    </source>
</evidence>
<dbReference type="GO" id="GO:0046872">
    <property type="term" value="F:metal ion binding"/>
    <property type="evidence" value="ECO:0007669"/>
    <property type="project" value="UniProtKB-KW"/>
</dbReference>
<dbReference type="GO" id="GO:0051536">
    <property type="term" value="F:iron-sulfur cluster binding"/>
    <property type="evidence" value="ECO:0007669"/>
    <property type="project" value="UniProtKB-KW"/>
</dbReference>
<dbReference type="EMBL" id="UINC01100926">
    <property type="protein sequence ID" value="SVC61355.1"/>
    <property type="molecule type" value="Genomic_DNA"/>
</dbReference>